<evidence type="ECO:0000259" key="2">
    <source>
        <dbReference type="PROSITE" id="PS50056"/>
    </source>
</evidence>
<sequence>MSEQSTQRKRLPIDGTHNIRDIGGYIGKGGRKVKMGLLYRGDQLSKVTDQGIEEFKKLNINTIIDLRSPPEIKKSPNQYCGEQKTIHCDPSAETAELAASFQVSAQDEDRMLVEKIKQRVEQSDNGESMYAQYRKFASHPKCIDAFKRLMLEVSKEDSAPLFFHCRGGKDRTGFAAMLILGTLGVSDEDIIRDYLITKENRAQRTQEKMESYRQYTDDQAVLTYLESLLDTAPDFIDASLKELKSNYNSVEQYVKEVLDLDEKAIKRIQDIYLEES</sequence>
<dbReference type="PANTHER" id="PTHR31126:SF1">
    <property type="entry name" value="TYROSINE SPECIFIC PROTEIN PHOSPHATASES DOMAIN-CONTAINING PROTEIN"/>
    <property type="match status" value="1"/>
</dbReference>
<dbReference type="Pfam" id="PF13350">
    <property type="entry name" value="Y_phosphatase3"/>
    <property type="match status" value="1"/>
</dbReference>
<dbReference type="PROSITE" id="PS00383">
    <property type="entry name" value="TYR_PHOSPHATASE_1"/>
    <property type="match status" value="1"/>
</dbReference>
<reference evidence="3 4" key="1">
    <citation type="journal article" date="2022" name="Genome Biol. Evol.">
        <title>Host diet, physiology and behaviors set the stage for Lachnospiraceae cladogenesis.</title>
        <authorList>
            <person name="Vera-Ponce De Leon A."/>
            <person name="Schneider M."/>
            <person name="Jahnes B.C."/>
            <person name="Sadowski V."/>
            <person name="Camuy-Velez L.A."/>
            <person name="Duan J."/>
            <person name="Sabree Z.L."/>
        </authorList>
    </citation>
    <scope>NUCLEOTIDE SEQUENCE [LARGE SCALE GENOMIC DNA]</scope>
    <source>
        <strain evidence="3 4">PAL113</strain>
    </source>
</reference>
<organism evidence="3 4">
    <name type="scientific">Aequitasia blattaphilus</name>
    <dbReference type="NCBI Taxonomy" id="2949332"/>
    <lineage>
        <taxon>Bacteria</taxon>
        <taxon>Bacillati</taxon>
        <taxon>Bacillota</taxon>
        <taxon>Clostridia</taxon>
        <taxon>Lachnospirales</taxon>
        <taxon>Lachnospiraceae</taxon>
        <taxon>Aequitasia</taxon>
    </lineage>
</organism>
<name>A0ABT1EBB1_9FIRM</name>
<dbReference type="InterPro" id="IPR016130">
    <property type="entry name" value="Tyr_Pase_AS"/>
</dbReference>
<dbReference type="InterPro" id="IPR000387">
    <property type="entry name" value="Tyr_Pase_dom"/>
</dbReference>
<dbReference type="InterPro" id="IPR029021">
    <property type="entry name" value="Prot-tyrosine_phosphatase-like"/>
</dbReference>
<dbReference type="SUPFAM" id="SSF52799">
    <property type="entry name" value="(Phosphotyrosine protein) phosphatases II"/>
    <property type="match status" value="1"/>
</dbReference>
<accession>A0ABT1EBB1</accession>
<dbReference type="Gene3D" id="3.90.190.10">
    <property type="entry name" value="Protein tyrosine phosphatase superfamily"/>
    <property type="match status" value="1"/>
</dbReference>
<keyword evidence="4" id="KW-1185">Reference proteome</keyword>
<gene>
    <name evidence="3" type="ORF">NK125_11925</name>
</gene>
<proteinExistence type="inferred from homology"/>
<dbReference type="PROSITE" id="PS50056">
    <property type="entry name" value="TYR_PHOSPHATASE_2"/>
    <property type="match status" value="1"/>
</dbReference>
<dbReference type="RefSeq" id="WP_262066912.1">
    <property type="nucleotide sequence ID" value="NZ_JAMXOD010000018.1"/>
</dbReference>
<comment type="similarity">
    <text evidence="1">Belongs to the protein-tyrosine phosphatase family.</text>
</comment>
<dbReference type="EMBL" id="JAMZFW010000018">
    <property type="protein sequence ID" value="MCP1103125.1"/>
    <property type="molecule type" value="Genomic_DNA"/>
</dbReference>
<dbReference type="PANTHER" id="PTHR31126">
    <property type="entry name" value="TYROSINE-PROTEIN PHOSPHATASE"/>
    <property type="match status" value="1"/>
</dbReference>
<protein>
    <submittedName>
        <fullName evidence="3">Tyrosine-protein phosphatase</fullName>
    </submittedName>
</protein>
<evidence type="ECO:0000256" key="1">
    <source>
        <dbReference type="ARBA" id="ARBA00009580"/>
    </source>
</evidence>
<dbReference type="InterPro" id="IPR026893">
    <property type="entry name" value="Tyr/Ser_Pase_IphP-type"/>
</dbReference>
<comment type="caution">
    <text evidence="3">The sequence shown here is derived from an EMBL/GenBank/DDBJ whole genome shotgun (WGS) entry which is preliminary data.</text>
</comment>
<evidence type="ECO:0000313" key="4">
    <source>
        <dbReference type="Proteomes" id="UP001523566"/>
    </source>
</evidence>
<evidence type="ECO:0000313" key="3">
    <source>
        <dbReference type="EMBL" id="MCP1103125.1"/>
    </source>
</evidence>
<dbReference type="Proteomes" id="UP001523566">
    <property type="component" value="Unassembled WGS sequence"/>
</dbReference>
<feature type="domain" description="Tyrosine specific protein phosphatases" evidence="2">
    <location>
        <begin position="144"/>
        <end position="209"/>
    </location>
</feature>